<feature type="compositionally biased region" description="Polar residues" evidence="1">
    <location>
        <begin position="1153"/>
        <end position="1165"/>
    </location>
</feature>
<dbReference type="SUPFAM" id="SSF48065">
    <property type="entry name" value="DBL homology domain (DH-domain)"/>
    <property type="match status" value="1"/>
</dbReference>
<evidence type="ECO:0000259" key="2">
    <source>
        <dbReference type="PROSITE" id="PS50010"/>
    </source>
</evidence>
<dbReference type="EMBL" id="RSCD01000009">
    <property type="protein sequence ID" value="RSH91047.1"/>
    <property type="molecule type" value="Genomic_DNA"/>
</dbReference>
<dbReference type="PANTHER" id="PTHR12673">
    <property type="entry name" value="FACIOGENITAL DYSPLASIA PROTEIN"/>
    <property type="match status" value="1"/>
</dbReference>
<feature type="region of interest" description="Disordered" evidence="1">
    <location>
        <begin position="1118"/>
        <end position="1176"/>
    </location>
</feature>
<dbReference type="Proteomes" id="UP000279259">
    <property type="component" value="Unassembled WGS sequence"/>
</dbReference>
<evidence type="ECO:0000256" key="1">
    <source>
        <dbReference type="SAM" id="MobiDB-lite"/>
    </source>
</evidence>
<feature type="region of interest" description="Disordered" evidence="1">
    <location>
        <begin position="284"/>
        <end position="309"/>
    </location>
</feature>
<feature type="compositionally biased region" description="Low complexity" evidence="1">
    <location>
        <begin position="419"/>
        <end position="432"/>
    </location>
</feature>
<dbReference type="Pfam" id="PF00621">
    <property type="entry name" value="RhoGEF"/>
    <property type="match status" value="1"/>
</dbReference>
<feature type="region of interest" description="Disordered" evidence="1">
    <location>
        <begin position="70"/>
        <end position="150"/>
    </location>
</feature>
<feature type="region of interest" description="Disordered" evidence="1">
    <location>
        <begin position="378"/>
        <end position="448"/>
    </location>
</feature>
<dbReference type="GO" id="GO:0035556">
    <property type="term" value="P:intracellular signal transduction"/>
    <property type="evidence" value="ECO:0007669"/>
    <property type="project" value="InterPro"/>
</dbReference>
<feature type="compositionally biased region" description="Low complexity" evidence="1">
    <location>
        <begin position="895"/>
        <end position="907"/>
    </location>
</feature>
<dbReference type="SMART" id="SM00325">
    <property type="entry name" value="RhoGEF"/>
    <property type="match status" value="1"/>
</dbReference>
<feature type="compositionally biased region" description="Low complexity" evidence="1">
    <location>
        <begin position="712"/>
        <end position="730"/>
    </location>
</feature>
<feature type="compositionally biased region" description="Low complexity" evidence="1">
    <location>
        <begin position="133"/>
        <end position="143"/>
    </location>
</feature>
<feature type="compositionally biased region" description="Low complexity" evidence="1">
    <location>
        <begin position="955"/>
        <end position="970"/>
    </location>
</feature>
<feature type="compositionally biased region" description="Polar residues" evidence="1">
    <location>
        <begin position="696"/>
        <end position="709"/>
    </location>
</feature>
<name>A0A427YIZ6_9TREE</name>
<protein>
    <recommendedName>
        <fullName evidence="2">DH domain-containing protein</fullName>
    </recommendedName>
</protein>
<gene>
    <name evidence="3" type="ORF">EHS25_010223</name>
</gene>
<proteinExistence type="predicted"/>
<feature type="compositionally biased region" description="Polar residues" evidence="1">
    <location>
        <begin position="389"/>
        <end position="403"/>
    </location>
</feature>
<dbReference type="InterPro" id="IPR051092">
    <property type="entry name" value="FYVE_RhoGEF_PH"/>
</dbReference>
<evidence type="ECO:0000313" key="3">
    <source>
        <dbReference type="EMBL" id="RSH91047.1"/>
    </source>
</evidence>
<accession>A0A427YIZ6</accession>
<dbReference type="SUPFAM" id="SSF52058">
    <property type="entry name" value="L domain-like"/>
    <property type="match status" value="1"/>
</dbReference>
<dbReference type="GO" id="GO:0005737">
    <property type="term" value="C:cytoplasm"/>
    <property type="evidence" value="ECO:0007669"/>
    <property type="project" value="TreeGrafter"/>
</dbReference>
<dbReference type="PROSITE" id="PS00741">
    <property type="entry name" value="DH_1"/>
    <property type="match status" value="1"/>
</dbReference>
<feature type="region of interest" description="Disordered" evidence="1">
    <location>
        <begin position="782"/>
        <end position="801"/>
    </location>
</feature>
<feature type="region of interest" description="Disordered" evidence="1">
    <location>
        <begin position="837"/>
        <end position="917"/>
    </location>
</feature>
<dbReference type="SMART" id="SM00364">
    <property type="entry name" value="LRR_BAC"/>
    <property type="match status" value="3"/>
</dbReference>
<dbReference type="PROSITE" id="PS50010">
    <property type="entry name" value="DH_2"/>
    <property type="match status" value="1"/>
</dbReference>
<feature type="compositionally biased region" description="Pro residues" evidence="1">
    <location>
        <begin position="122"/>
        <end position="132"/>
    </location>
</feature>
<feature type="compositionally biased region" description="Low complexity" evidence="1">
    <location>
        <begin position="684"/>
        <end position="695"/>
    </location>
</feature>
<dbReference type="InterPro" id="IPR000219">
    <property type="entry name" value="DH_dom"/>
</dbReference>
<dbReference type="PANTHER" id="PTHR12673:SF270">
    <property type="entry name" value="FYVE-TYPE DOMAIN-CONTAINING PROTEIN"/>
    <property type="match status" value="1"/>
</dbReference>
<feature type="region of interest" description="Disordered" evidence="1">
    <location>
        <begin position="945"/>
        <end position="970"/>
    </location>
</feature>
<dbReference type="InterPro" id="IPR035899">
    <property type="entry name" value="DBL_dom_sf"/>
</dbReference>
<dbReference type="OrthoDB" id="660555at2759"/>
<sequence length="1651" mass="176822">MSLADRRPSVLSISSIATSISSNTSTATITSHQTITLHTRRRPRAPSLFLAFGLSRPKSSECLASPIHLGSSATFTPSHRMSARSRHHSYSLPRPRPTARSPPPTSRTPGSPFELDDAEDMPPLPKSLPPTPSSTGSPFGSTFAKTQARASMVDDPRMSEYMEEMEAGPSTHQLGLPSPKIAASTTLESFQTALEGHTEEAPVSQSLEFLEPALPQRRGRRRPASVYPHASSDIYVPHRKFTDPLPEARDFLEFDESPDSEHPSMWTWMQREPTLSFVTTSTVESTTGTPSIGVQYGFNTDRSDGKPEAEPRIRLRTTTGRSNAYSSAESSMASGAYSFHGYSDNPYQTDPPPLPAMPNVFAPNHNPEQVGLGISAHDLSLPRPHESQADSPSGNGPVSPTSSFRHRPWHRDVTNRLRSASGSSSITSISTSTDDEPEEASGSRASTSSHALAYPYNDYAVSNRLPWEDLPVVETESKAVAMVTEGRDLTLDREKLEAMGGIDVLTEETLGSLSGVTHLLLPSFGSSLLAVLPSLLVILAPTLVVLDMSNNDLSFLPESLRNCSSLEEINVSGNPLRQLPAWIGDLTSLRMLAVDDCGLLNLPVEVSHLSSLHTICARRNRLVALPSWLCLLGQLETLRVDDNPFAAEWVPVVAPIVAGPSRLVRPAIPRRSSSQSSHRRRRSQTQSRSGVSTTSLISSRTVSSITSGPAEQPWMSPASSASQSAYQLPSPLNPIAEDLPHSAPPPVSVNRLQNSPLAGEPIKVPVSDTPSFSRGLRKMRSAGALLGERSRTPSQTRATPTASSIFSLGAMSLASGVDPSMGEVLVPPVRVGSLVTGGGARPASAAGHYPDEDEPAQSSQTNSSASTSGTTKPGKWGFLRKMSMSRLKADKDRSASLSTSANANLKSMPPLPHLHSDPVPSVVRPGFTGARSAMTLPTQRVFAPTPPSDVSEFGQTAPQTPTSAATMPSASATSLGLPSVFATFGNTGGKTTVRGKRRSFLPIDPTPPSINVSIPSISPFMANSSMFGGTAPSSAITSPAELAIEQLAGEAAQRSSTSMQPGGESVVDSPVEMEDIEARHASGLESIKSYLRDLHDLSRAPIEPYGGFEIVGSTDAGSLAASSAPSEHPGSPQSVHRNSVSEARRARRPTLEAQMSRNASTTSVAPSLPSEKGSVGVSVDVEGAGAVTGKKFKNDRSKRARVIREIYETERTYVRGLGELVSIYVRPASQPVKPGQAETVVPLAERKIVFGGVESILTIHRDNLLPALEKAVRPLLEGTDDEEGQLSAQTAHNVGEVFRTYIAYMKQYSTYINNFDNALSRMKTWTAAYSGPLVSTPATPFSPKPPSPSVGAALGGAILSAGLISNPSLAMSDGVAHAGGLMTSSQKKRVKAFLKRCREHPRHSQINLESYLLLPIQRVPRYKLLLEDLAMCTPPKVDGPKDTLDDALNEISSLASLMNEEKRDADSRLRLFHWQQRISSRGPSPLVQPHRKLILDGPLNLLRLIKKASAFVEVETTDPIIDALGDGDATLMPSRSNKIVVPVEYIAPEPMDKQMMLILCTDLMVLVQKRNGPGSGSGSGSGTGAGAGSDGWDGTVDLFNVLRMATLREPASVINGTVLRVVDNKSIYYFSGESHESVLQWSRAINSARRR</sequence>
<dbReference type="Pfam" id="PF00560">
    <property type="entry name" value="LRR_1"/>
    <property type="match status" value="1"/>
</dbReference>
<dbReference type="InterPro" id="IPR001331">
    <property type="entry name" value="GDS_CDC24_CS"/>
</dbReference>
<dbReference type="InterPro" id="IPR032675">
    <property type="entry name" value="LRR_dom_sf"/>
</dbReference>
<dbReference type="CDD" id="cd00160">
    <property type="entry name" value="RhoGEF"/>
    <property type="match status" value="1"/>
</dbReference>
<feature type="compositionally biased region" description="Low complexity" evidence="1">
    <location>
        <begin position="856"/>
        <end position="871"/>
    </location>
</feature>
<dbReference type="Gene3D" id="1.20.900.10">
    <property type="entry name" value="Dbl homology (DH) domain"/>
    <property type="match status" value="1"/>
</dbReference>
<dbReference type="InterPro" id="IPR001611">
    <property type="entry name" value="Leu-rich_rpt"/>
</dbReference>
<feature type="domain" description="DH" evidence="2">
    <location>
        <begin position="1198"/>
        <end position="1461"/>
    </location>
</feature>
<feature type="compositionally biased region" description="Polar residues" evidence="1">
    <location>
        <begin position="1120"/>
        <end position="1141"/>
    </location>
</feature>
<keyword evidence="4" id="KW-1185">Reference proteome</keyword>
<organism evidence="3 4">
    <name type="scientific">Saitozyma podzolica</name>
    <dbReference type="NCBI Taxonomy" id="1890683"/>
    <lineage>
        <taxon>Eukaryota</taxon>
        <taxon>Fungi</taxon>
        <taxon>Dikarya</taxon>
        <taxon>Basidiomycota</taxon>
        <taxon>Agaricomycotina</taxon>
        <taxon>Tremellomycetes</taxon>
        <taxon>Tremellales</taxon>
        <taxon>Trimorphomycetaceae</taxon>
        <taxon>Saitozyma</taxon>
    </lineage>
</organism>
<dbReference type="STRING" id="1890683.A0A427YIZ6"/>
<feature type="compositionally biased region" description="Polar residues" evidence="1">
    <location>
        <begin position="792"/>
        <end position="801"/>
    </location>
</feature>
<reference evidence="3 4" key="1">
    <citation type="submission" date="2018-11" db="EMBL/GenBank/DDBJ databases">
        <title>Genome sequence of Saitozyma podzolica DSM 27192.</title>
        <authorList>
            <person name="Aliyu H."/>
            <person name="Gorte O."/>
            <person name="Ochsenreither K."/>
        </authorList>
    </citation>
    <scope>NUCLEOTIDE SEQUENCE [LARGE SCALE GENOMIC DNA]</scope>
    <source>
        <strain evidence="3 4">DSM 27192</strain>
    </source>
</reference>
<comment type="caution">
    <text evidence="3">The sequence shown here is derived from an EMBL/GenBank/DDBJ whole genome shotgun (WGS) entry which is preliminary data.</text>
</comment>
<dbReference type="Gene3D" id="3.80.10.10">
    <property type="entry name" value="Ribonuclease Inhibitor"/>
    <property type="match status" value="1"/>
</dbReference>
<feature type="region of interest" description="Disordered" evidence="1">
    <location>
        <begin position="665"/>
        <end position="774"/>
    </location>
</feature>
<evidence type="ECO:0000313" key="4">
    <source>
        <dbReference type="Proteomes" id="UP000279259"/>
    </source>
</evidence>
<dbReference type="GO" id="GO:0005085">
    <property type="term" value="F:guanyl-nucleotide exchange factor activity"/>
    <property type="evidence" value="ECO:0007669"/>
    <property type="project" value="InterPro"/>
</dbReference>
<feature type="compositionally biased region" description="Pro residues" evidence="1">
    <location>
        <begin position="94"/>
        <end position="106"/>
    </location>
</feature>